<evidence type="ECO:0000256" key="3">
    <source>
        <dbReference type="ARBA" id="ARBA00022737"/>
    </source>
</evidence>
<dbReference type="SMART" id="SM00647">
    <property type="entry name" value="IBR"/>
    <property type="match status" value="2"/>
</dbReference>
<keyword evidence="6" id="KW-0862">Zinc</keyword>
<feature type="domain" description="Reverse transcriptase" evidence="9">
    <location>
        <begin position="597"/>
        <end position="877"/>
    </location>
</feature>
<dbReference type="CDD" id="cd01650">
    <property type="entry name" value="RT_nLTR_like"/>
    <property type="match status" value="1"/>
</dbReference>
<dbReference type="InterPro" id="IPR016135">
    <property type="entry name" value="UBQ-conjugating_enzyme/RWD"/>
</dbReference>
<evidence type="ECO:0008006" key="13">
    <source>
        <dbReference type="Google" id="ProtNLM"/>
    </source>
</evidence>
<dbReference type="InterPro" id="IPR017907">
    <property type="entry name" value="Znf_RING_CS"/>
</dbReference>
<dbReference type="PROSITE" id="PS50908">
    <property type="entry name" value="RWD"/>
    <property type="match status" value="1"/>
</dbReference>
<reference evidence="12" key="1">
    <citation type="submission" date="2018-02" db="EMBL/GenBank/DDBJ databases">
        <authorList>
            <person name="Cohen D.B."/>
            <person name="Kent A.D."/>
        </authorList>
    </citation>
    <scope>NUCLEOTIDE SEQUENCE</scope>
</reference>
<dbReference type="InterPro" id="IPR001841">
    <property type="entry name" value="Znf_RING"/>
</dbReference>
<dbReference type="SUPFAM" id="SSF56672">
    <property type="entry name" value="DNA/RNA polymerases"/>
    <property type="match status" value="1"/>
</dbReference>
<sequence length="1398" mass="160561">MESIYGDNVFNLDRHKGLRSFQIHIHVEAPGEIVLTAKLNLSGDRKTKNDSSDDFSYSFKVRHLPPIILTCLLPKSYPSHLPPYFTISVKWLDSSRISNLCSKLDSIWMEQPEQEVIYQWVEWLHSFSLSHLGFDKEIMLGPYGIRHAGDRRAVSGIVSLDVDIPSMKTYNDERHHENFRNNLHECCICFTEYAGTEFIRLPCQHFFCFKCMKTFSEMHVKEGTISKLQCPDAKCGGMVPPPFLKRLLGDEEYEHWESIMLQKTLESMFDVANCPRCETPCIEDEDQHAQCSKCFFSFCTICRERRHVGIACMTPELKLRILQDHYPDVVQKLLPRPLSNHFPLVLEVGSVVRGKSPFRFENMSLQDEGFVDRIAAWWSSYSFWEPPSRVLARKLKALKEDLKKWNYHKFGNVSFKQQQLSCELEVLNLKEMQGGLSSIERDLRGSLLLELDKLAHFEETSWRQKSRVLWLKEGDNNTKFFHKIANSNRRRNLMEKLEVDGIVYSKESIIRDKAVQFYETLYTETEHWRPFVADLPFSRIEALDRNLLESRFERDEILQVVKDLQGDKSPGPDGFIMAFFQKCWHVLEKDIMGFFDEFYDKGTFAGSLNATFVTLIPKKQNALDIRDFRPISLIGSVYKILAKVLANRLRKVLDGLVSESQNAFVGGRQTLDLVLIANECLDSCLKSHIPGVVCKLDIEKAYDHVNWDCLLHLLDRMGFGSKWKMWIKNFISTVRFSIMVNGSPSGFFGSSRGIRQGDPLSPLLFLLVMEVLSRMLSRTEEVGLIRGFKAGKAQEEGLFISHLLFVDDTVVFCDADPEQLLHLRMVLSCFEAVTDLGVNMGKSELVLVGDVRNGSQLADILCCNIGSLPMMYLGLPLGASFKASMVWKPVLEKVEKRLAGWKKLYLSKGGRLTLLKSMLSSLPTYYLSFFTIPKHVAARIARLQCNFLWGGLRDGSTQHLVNWVTVCSPLAHGGLGVRKVEVFNRALLGKWLWKFSRDETHLWKRVIAAKYGLDWGGWMSRSPRGTHDCSVWKGIFSGWDVFHHHLKLVAGLGTRTLFWHDNWCGDIPLKVMFPVLFSCSSSQSASVASCLSASTVGVGRTWNITFIRDFNDWEFEEVLAFFTLIHSKIPATLDLDSLLWKLCQHGEFNVKSFYHALAGHSAISFPWRAIWRVKAPRRVSFFLWSTAWGKILTCDNLMRRGYALAGWCCMCRNAGKTGPHLLIHCVMASDLWHLVLWYFGVLWVFPKTVADLLFGWFNCFGKHKSSIWNLERQSSSQLQDGQRRREREMINEILSVKEILRDAKQCPSCKMAISRSEGCNKMVCNNCGNYFCYNCNRSIDGYDHFRNGMCDLFPQQMIQEWQERINPRQVLGQIQAEHAGHGLPCPSCRQFNAKFFST</sequence>
<dbReference type="InterPro" id="IPR044066">
    <property type="entry name" value="TRIAD_supradom"/>
</dbReference>
<dbReference type="Pfam" id="PF13966">
    <property type="entry name" value="zf-RVT"/>
    <property type="match status" value="1"/>
</dbReference>
<dbReference type="InterPro" id="IPR006575">
    <property type="entry name" value="RWD_dom"/>
</dbReference>
<dbReference type="InterPro" id="IPR000477">
    <property type="entry name" value="RT_dom"/>
</dbReference>
<dbReference type="Pfam" id="PF00078">
    <property type="entry name" value="RVT_1"/>
    <property type="match status" value="1"/>
</dbReference>
<dbReference type="CDD" id="cd23134">
    <property type="entry name" value="RING-HC_ITT1-like"/>
    <property type="match status" value="1"/>
</dbReference>
<dbReference type="Gene3D" id="3.10.110.10">
    <property type="entry name" value="Ubiquitin Conjugating Enzyme"/>
    <property type="match status" value="1"/>
</dbReference>
<dbReference type="SMART" id="SM00184">
    <property type="entry name" value="RING"/>
    <property type="match status" value="2"/>
</dbReference>
<keyword evidence="5" id="KW-0833">Ubl conjugation pathway</keyword>
<dbReference type="InterPro" id="IPR013083">
    <property type="entry name" value="Znf_RING/FYVE/PHD"/>
</dbReference>
<accession>A0A2N9GAD3</accession>
<evidence type="ECO:0000256" key="2">
    <source>
        <dbReference type="ARBA" id="ARBA00022723"/>
    </source>
</evidence>
<dbReference type="Pfam" id="PF01485">
    <property type="entry name" value="IBR"/>
    <property type="match status" value="1"/>
</dbReference>
<gene>
    <name evidence="12" type="ORF">FSB_LOCUS24317</name>
</gene>
<dbReference type="PROSITE" id="PS50089">
    <property type="entry name" value="ZF_RING_2"/>
    <property type="match status" value="1"/>
</dbReference>
<dbReference type="InterPro" id="IPR043502">
    <property type="entry name" value="DNA/RNA_pol_sf"/>
</dbReference>
<dbReference type="PANTHER" id="PTHR33116">
    <property type="entry name" value="REVERSE TRANSCRIPTASE ZINC-BINDING DOMAIN-CONTAINING PROTEIN-RELATED-RELATED"/>
    <property type="match status" value="1"/>
</dbReference>
<dbReference type="PROSITE" id="PS00518">
    <property type="entry name" value="ZF_RING_1"/>
    <property type="match status" value="1"/>
</dbReference>
<keyword evidence="4 7" id="KW-0863">Zinc-finger</keyword>
<evidence type="ECO:0000259" key="9">
    <source>
        <dbReference type="PROSITE" id="PS50878"/>
    </source>
</evidence>
<dbReference type="SUPFAM" id="SSF54495">
    <property type="entry name" value="UBC-like"/>
    <property type="match status" value="1"/>
</dbReference>
<dbReference type="Pfam" id="PF05773">
    <property type="entry name" value="RWD"/>
    <property type="match status" value="1"/>
</dbReference>
<evidence type="ECO:0000256" key="4">
    <source>
        <dbReference type="ARBA" id="ARBA00022771"/>
    </source>
</evidence>
<dbReference type="InterPro" id="IPR002867">
    <property type="entry name" value="IBR_dom"/>
</dbReference>
<dbReference type="FunFam" id="3.30.40.10:FF:000358">
    <property type="entry name" value="RBR-type E3 ubiquitin transferase"/>
    <property type="match status" value="1"/>
</dbReference>
<evidence type="ECO:0000313" key="12">
    <source>
        <dbReference type="EMBL" id="SPC96435.1"/>
    </source>
</evidence>
<evidence type="ECO:0000256" key="7">
    <source>
        <dbReference type="PROSITE-ProRule" id="PRU00175"/>
    </source>
</evidence>
<dbReference type="PROSITE" id="PS51873">
    <property type="entry name" value="TRIAD"/>
    <property type="match status" value="1"/>
</dbReference>
<keyword evidence="3" id="KW-0677">Repeat</keyword>
<dbReference type="GO" id="GO:0008270">
    <property type="term" value="F:zinc ion binding"/>
    <property type="evidence" value="ECO:0007669"/>
    <property type="project" value="UniProtKB-KW"/>
</dbReference>
<evidence type="ECO:0000259" key="10">
    <source>
        <dbReference type="PROSITE" id="PS50908"/>
    </source>
</evidence>
<dbReference type="Pfam" id="PF26200">
    <property type="entry name" value="Rcat_RNF216"/>
    <property type="match status" value="1"/>
</dbReference>
<evidence type="ECO:0000256" key="5">
    <source>
        <dbReference type="ARBA" id="ARBA00022786"/>
    </source>
</evidence>
<dbReference type="FunFam" id="1.20.120.1750:FF:000029">
    <property type="entry name" value="RBR-type E3 ubiquitin transferase"/>
    <property type="match status" value="1"/>
</dbReference>
<protein>
    <recommendedName>
        <fullName evidence="13">RBR-type E3 ubiquitin transferase</fullName>
    </recommendedName>
</protein>
<feature type="domain" description="RWD" evidence="10">
    <location>
        <begin position="1"/>
        <end position="131"/>
    </location>
</feature>
<dbReference type="SMART" id="SM00591">
    <property type="entry name" value="RWD"/>
    <property type="match status" value="1"/>
</dbReference>
<dbReference type="PANTHER" id="PTHR33116:SF78">
    <property type="entry name" value="OS12G0587133 PROTEIN"/>
    <property type="match status" value="1"/>
</dbReference>
<dbReference type="InterPro" id="IPR026960">
    <property type="entry name" value="RVT-Znf"/>
</dbReference>
<organism evidence="12">
    <name type="scientific">Fagus sylvatica</name>
    <name type="common">Beechnut</name>
    <dbReference type="NCBI Taxonomy" id="28930"/>
    <lineage>
        <taxon>Eukaryota</taxon>
        <taxon>Viridiplantae</taxon>
        <taxon>Streptophyta</taxon>
        <taxon>Embryophyta</taxon>
        <taxon>Tracheophyta</taxon>
        <taxon>Spermatophyta</taxon>
        <taxon>Magnoliopsida</taxon>
        <taxon>eudicotyledons</taxon>
        <taxon>Gunneridae</taxon>
        <taxon>Pentapetalae</taxon>
        <taxon>rosids</taxon>
        <taxon>fabids</taxon>
        <taxon>Fagales</taxon>
        <taxon>Fagaceae</taxon>
        <taxon>Fagus</taxon>
    </lineage>
</organism>
<dbReference type="UniPathway" id="UPA00143"/>
<evidence type="ECO:0000259" key="8">
    <source>
        <dbReference type="PROSITE" id="PS50089"/>
    </source>
</evidence>
<dbReference type="PROSITE" id="PS50878">
    <property type="entry name" value="RT_POL"/>
    <property type="match status" value="1"/>
</dbReference>
<evidence type="ECO:0000256" key="6">
    <source>
        <dbReference type="ARBA" id="ARBA00022833"/>
    </source>
</evidence>
<dbReference type="CDD" id="cd23821">
    <property type="entry name" value="RWD_IMPACT"/>
    <property type="match status" value="1"/>
</dbReference>
<feature type="domain" description="RING-type" evidence="11">
    <location>
        <begin position="182"/>
        <end position="385"/>
    </location>
</feature>
<proteinExistence type="predicted"/>
<evidence type="ECO:0000256" key="1">
    <source>
        <dbReference type="ARBA" id="ARBA00022679"/>
    </source>
</evidence>
<keyword evidence="2" id="KW-0479">Metal-binding</keyword>
<dbReference type="Gene3D" id="1.20.120.1750">
    <property type="match status" value="1"/>
</dbReference>
<dbReference type="GO" id="GO:0016567">
    <property type="term" value="P:protein ubiquitination"/>
    <property type="evidence" value="ECO:0007669"/>
    <property type="project" value="UniProtKB-UniPathway"/>
</dbReference>
<name>A0A2N9GAD3_FAGSY</name>
<dbReference type="CDD" id="cd20341">
    <property type="entry name" value="BRcat_RBR_RNF14"/>
    <property type="match status" value="1"/>
</dbReference>
<evidence type="ECO:0000259" key="11">
    <source>
        <dbReference type="PROSITE" id="PS51873"/>
    </source>
</evidence>
<keyword evidence="1" id="KW-0808">Transferase</keyword>
<dbReference type="EMBL" id="OIVN01001668">
    <property type="protein sequence ID" value="SPC96435.1"/>
    <property type="molecule type" value="Genomic_DNA"/>
</dbReference>
<dbReference type="SUPFAM" id="SSF57850">
    <property type="entry name" value="RING/U-box"/>
    <property type="match status" value="3"/>
</dbReference>
<dbReference type="GO" id="GO:0016740">
    <property type="term" value="F:transferase activity"/>
    <property type="evidence" value="ECO:0007669"/>
    <property type="project" value="UniProtKB-KW"/>
</dbReference>
<feature type="domain" description="RING-type" evidence="8">
    <location>
        <begin position="186"/>
        <end position="234"/>
    </location>
</feature>
<dbReference type="Gene3D" id="3.30.40.10">
    <property type="entry name" value="Zinc/RING finger domain, C3HC4 (zinc finger)"/>
    <property type="match status" value="1"/>
</dbReference>